<protein>
    <recommendedName>
        <fullName evidence="4">Disulfide bond formation protein B</fullName>
    </recommendedName>
</protein>
<evidence type="ECO:0000313" key="2">
    <source>
        <dbReference type="EMBL" id="MDB2293717.1"/>
    </source>
</evidence>
<keyword evidence="1" id="KW-0472">Membrane</keyword>
<gene>
    <name evidence="2" type="ORF">PM085_15780</name>
</gene>
<accession>A0ABT4Z6B2</accession>
<feature type="transmembrane region" description="Helical" evidence="1">
    <location>
        <begin position="12"/>
        <end position="32"/>
    </location>
</feature>
<sequence>MSNRARLDGGTNIYWVLPVAVVASVLVLNRVYDAEELTIKPTPEAACWLCHVSWGEVLPTLGAVTALVVVSAVVARSGVAPTVFRGGDDE</sequence>
<dbReference type="Proteomes" id="UP001210528">
    <property type="component" value="Unassembled WGS sequence"/>
</dbReference>
<keyword evidence="3" id="KW-1185">Reference proteome</keyword>
<dbReference type="EMBL" id="JAQLUK010000027">
    <property type="protein sequence ID" value="MDB2293717.1"/>
    <property type="molecule type" value="Genomic_DNA"/>
</dbReference>
<keyword evidence="1" id="KW-0812">Transmembrane</keyword>
<dbReference type="RefSeq" id="WP_271970477.1">
    <property type="nucleotide sequence ID" value="NZ_JAQLUK010000027.1"/>
</dbReference>
<reference evidence="2 3" key="1">
    <citation type="submission" date="2023-01" db="EMBL/GenBank/DDBJ databases">
        <title>Halorubrum ezzemoulense from Santa Pola, Spain.</title>
        <authorList>
            <person name="Feng Y."/>
            <person name="Louyakis A.S."/>
            <person name="Gogarten J.P."/>
        </authorList>
    </citation>
    <scope>NUCLEOTIDE SEQUENCE [LARGE SCALE GENOMIC DNA]</scope>
    <source>
        <strain evidence="2 3">AMM015</strain>
    </source>
</reference>
<keyword evidence="1" id="KW-1133">Transmembrane helix</keyword>
<name>A0ABT4Z6B2_HALEZ</name>
<evidence type="ECO:0000313" key="3">
    <source>
        <dbReference type="Proteomes" id="UP001210528"/>
    </source>
</evidence>
<comment type="caution">
    <text evidence="2">The sequence shown here is derived from an EMBL/GenBank/DDBJ whole genome shotgun (WGS) entry which is preliminary data.</text>
</comment>
<organism evidence="2 3">
    <name type="scientific">Halorubrum ezzemoulense</name>
    <name type="common">Halorubrum chaoviator</name>
    <dbReference type="NCBI Taxonomy" id="337243"/>
    <lineage>
        <taxon>Archaea</taxon>
        <taxon>Methanobacteriati</taxon>
        <taxon>Methanobacteriota</taxon>
        <taxon>Stenosarchaea group</taxon>
        <taxon>Halobacteria</taxon>
        <taxon>Halobacteriales</taxon>
        <taxon>Haloferacaceae</taxon>
        <taxon>Halorubrum</taxon>
    </lineage>
</organism>
<evidence type="ECO:0000256" key="1">
    <source>
        <dbReference type="SAM" id="Phobius"/>
    </source>
</evidence>
<evidence type="ECO:0008006" key="4">
    <source>
        <dbReference type="Google" id="ProtNLM"/>
    </source>
</evidence>
<feature type="transmembrane region" description="Helical" evidence="1">
    <location>
        <begin position="52"/>
        <end position="75"/>
    </location>
</feature>
<proteinExistence type="predicted"/>